<gene>
    <name evidence="3" type="primary">galE</name>
    <name evidence="3" type="ordered locus">LIC023</name>
</gene>
<proteinExistence type="inferred from homology"/>
<dbReference type="AlphaFoldDB" id="Q1MNV8"/>
<dbReference type="InterPro" id="IPR036291">
    <property type="entry name" value="NAD(P)-bd_dom_sf"/>
</dbReference>
<dbReference type="InterPro" id="IPR001509">
    <property type="entry name" value="Epimerase_deHydtase"/>
</dbReference>
<feature type="domain" description="NAD-dependent epimerase/dehydratase" evidence="2">
    <location>
        <begin position="4"/>
        <end position="240"/>
    </location>
</feature>
<protein>
    <submittedName>
        <fullName evidence="3">Nucleoside-diphosphate-sugar epimerases</fullName>
    </submittedName>
</protein>
<keyword evidence="3" id="KW-0614">Plasmid</keyword>
<reference evidence="3 4" key="1">
    <citation type="submission" date="2005-11" db="EMBL/GenBank/DDBJ databases">
        <title>The complete genome sequence of Lawsonia intracellularis: the causative agent of proliferative enteropathy.</title>
        <authorList>
            <person name="Kaur K."/>
            <person name="Zhang Q."/>
            <person name="Beckler D."/>
            <person name="Munir S."/>
            <person name="Li L."/>
            <person name="Kinsley K."/>
            <person name="Herron L."/>
            <person name="Peterson A."/>
            <person name="May B."/>
            <person name="Singh S."/>
            <person name="Gebhart C."/>
            <person name="Kapur V."/>
        </authorList>
    </citation>
    <scope>NUCLEOTIDE SEQUENCE [LARGE SCALE GENOMIC DNA]</scope>
    <source>
        <strain evidence="3 4">PHE/MN1-00</strain>
        <plasmid evidence="4">pLaw3</plasmid>
    </source>
</reference>
<evidence type="ECO:0000256" key="1">
    <source>
        <dbReference type="ARBA" id="ARBA00007637"/>
    </source>
</evidence>
<geneLocation type="plasmid" evidence="4">
    <name>pLaw3</name>
</geneLocation>
<dbReference type="Pfam" id="PF01370">
    <property type="entry name" value="Epimerase"/>
    <property type="match status" value="1"/>
</dbReference>
<dbReference type="HOGENOM" id="CLU_007383_1_7_7"/>
<evidence type="ECO:0000259" key="2">
    <source>
        <dbReference type="Pfam" id="PF01370"/>
    </source>
</evidence>
<dbReference type="OrthoDB" id="9801785at2"/>
<dbReference type="Gene3D" id="3.90.25.10">
    <property type="entry name" value="UDP-galactose 4-epimerase, domain 1"/>
    <property type="match status" value="1"/>
</dbReference>
<name>Q1MNV8_LAWIP</name>
<keyword evidence="4" id="KW-1185">Reference proteome</keyword>
<dbReference type="Gene3D" id="3.40.50.720">
    <property type="entry name" value="NAD(P)-binding Rossmann-like Domain"/>
    <property type="match status" value="1"/>
</dbReference>
<evidence type="ECO:0000313" key="3">
    <source>
        <dbReference type="EMBL" id="CAJ53975.1"/>
    </source>
</evidence>
<dbReference type="KEGG" id="lip:LIC023"/>
<evidence type="ECO:0000313" key="4">
    <source>
        <dbReference type="Proteomes" id="UP000002430"/>
    </source>
</evidence>
<dbReference type="PANTHER" id="PTHR43000">
    <property type="entry name" value="DTDP-D-GLUCOSE 4,6-DEHYDRATASE-RELATED"/>
    <property type="match status" value="1"/>
</dbReference>
<dbReference type="SUPFAM" id="SSF51735">
    <property type="entry name" value="NAD(P)-binding Rossmann-fold domains"/>
    <property type="match status" value="1"/>
</dbReference>
<accession>Q1MNV8</accession>
<sequence length="321" mass="35612">MHYIITGVAGFIGSTLAEKLLSIGHQVTGIDNFSTGKHTFLNKAKQHERFTLIEGDLLDTKALSKAFATGEQVIHLSANADVRFGVEHPSKDLEQNAIATHNVLEAMRLHNIKRIAFASTGSVYGEASIIPTPEDAPFPIQTSLYAASKLSGEGFIEAYCESFDFIGHIFRFVSILGPRYTHGHVFDFCNQLRKDPSKLTVLGNGTQRKSYLHVDDCIDAMLLAIEKAPTDTKVHIYNLGVDSYCTVKDSIGWICSSLGVTPTVQFGEGDRGWIGDNPFIYLATEKIRSLGWTPKYTIEESVKTTVSWLMENTWVFDNKEK</sequence>
<dbReference type="RefSeq" id="WP_011527342.1">
    <property type="nucleotide sequence ID" value="NC_008014.1"/>
</dbReference>
<comment type="similarity">
    <text evidence="1">Belongs to the NAD(P)-dependent epimerase/dehydratase family.</text>
</comment>
<dbReference type="Proteomes" id="UP000002430">
    <property type="component" value="Plasmid 3"/>
</dbReference>
<dbReference type="EMBL" id="AM180255">
    <property type="protein sequence ID" value="CAJ53975.1"/>
    <property type="molecule type" value="Genomic_DNA"/>
</dbReference>
<organism evidence="3 4">
    <name type="scientific">Lawsonia intracellularis (strain PHE/MN1-00)</name>
    <dbReference type="NCBI Taxonomy" id="363253"/>
    <lineage>
        <taxon>Bacteria</taxon>
        <taxon>Pseudomonadati</taxon>
        <taxon>Thermodesulfobacteriota</taxon>
        <taxon>Desulfovibrionia</taxon>
        <taxon>Desulfovibrionales</taxon>
        <taxon>Desulfovibrionaceae</taxon>
        <taxon>Lawsonia</taxon>
    </lineage>
</organism>